<protein>
    <recommendedName>
        <fullName evidence="2">DUF7907 domain-containing protein</fullName>
    </recommendedName>
</protein>
<organism evidence="3 4">
    <name type="scientific">Pseudopithomyces chartarum</name>
    <dbReference type="NCBI Taxonomy" id="1892770"/>
    <lineage>
        <taxon>Eukaryota</taxon>
        <taxon>Fungi</taxon>
        <taxon>Dikarya</taxon>
        <taxon>Ascomycota</taxon>
        <taxon>Pezizomycotina</taxon>
        <taxon>Dothideomycetes</taxon>
        <taxon>Pleosporomycetidae</taxon>
        <taxon>Pleosporales</taxon>
        <taxon>Massarineae</taxon>
        <taxon>Didymosphaeriaceae</taxon>
        <taxon>Pseudopithomyces</taxon>
    </lineage>
</organism>
<evidence type="ECO:0000256" key="1">
    <source>
        <dbReference type="SAM" id="SignalP"/>
    </source>
</evidence>
<keyword evidence="4" id="KW-1185">Reference proteome</keyword>
<feature type="signal peptide" evidence="1">
    <location>
        <begin position="1"/>
        <end position="18"/>
    </location>
</feature>
<sequence length="206" mass="22433">MKFTLATLALGLSALTSAQYDVESKSFRLVLVSKENKINGQTLTACHVGAAIESLCLSKSTSTSKPEPLAASTFRFNTSANSSPPSGSDGAPGILTYKLNATPPIPSSVQFSYDPTTNYALPLLFPGTSENTQTFSFDKNNLLNVQGYVNYKTSPPKAGETKAYYRWYACQTYYSGYEYPNLVWVLGEGEPETPDCAKVNVKRVYI</sequence>
<comment type="caution">
    <text evidence="3">The sequence shown here is derived from an EMBL/GenBank/DDBJ whole genome shotgun (WGS) entry which is preliminary data.</text>
</comment>
<dbReference type="InterPro" id="IPR057229">
    <property type="entry name" value="DUF7907"/>
</dbReference>
<accession>A0AAN6RK83</accession>
<evidence type="ECO:0000313" key="4">
    <source>
        <dbReference type="Proteomes" id="UP001280581"/>
    </source>
</evidence>
<dbReference type="AlphaFoldDB" id="A0AAN6RK83"/>
<reference evidence="3 4" key="1">
    <citation type="submission" date="2021-02" db="EMBL/GenBank/DDBJ databases">
        <title>Genome assembly of Pseudopithomyces chartarum.</title>
        <authorList>
            <person name="Jauregui R."/>
            <person name="Singh J."/>
            <person name="Voisey C."/>
        </authorList>
    </citation>
    <scope>NUCLEOTIDE SEQUENCE [LARGE SCALE GENOMIC DNA]</scope>
    <source>
        <strain evidence="3 4">AGR01</strain>
    </source>
</reference>
<gene>
    <name evidence="3" type="ORF">GRF29_44g2176365</name>
</gene>
<feature type="domain" description="DUF7907" evidence="2">
    <location>
        <begin position="24"/>
        <end position="205"/>
    </location>
</feature>
<name>A0AAN6RK83_9PLEO</name>
<feature type="chain" id="PRO_5042828388" description="DUF7907 domain-containing protein" evidence="1">
    <location>
        <begin position="19"/>
        <end position="206"/>
    </location>
</feature>
<evidence type="ECO:0000259" key="2">
    <source>
        <dbReference type="Pfam" id="PF25484"/>
    </source>
</evidence>
<dbReference type="EMBL" id="WVTA01000005">
    <property type="protein sequence ID" value="KAK3210277.1"/>
    <property type="molecule type" value="Genomic_DNA"/>
</dbReference>
<proteinExistence type="predicted"/>
<dbReference type="Pfam" id="PF25484">
    <property type="entry name" value="DUF7907"/>
    <property type="match status" value="1"/>
</dbReference>
<evidence type="ECO:0000313" key="3">
    <source>
        <dbReference type="EMBL" id="KAK3210277.1"/>
    </source>
</evidence>
<keyword evidence="1" id="KW-0732">Signal</keyword>
<dbReference type="Proteomes" id="UP001280581">
    <property type="component" value="Unassembled WGS sequence"/>
</dbReference>